<dbReference type="SUPFAM" id="SSF55486">
    <property type="entry name" value="Metalloproteases ('zincins'), catalytic domain"/>
    <property type="match status" value="1"/>
</dbReference>
<accession>A0A6J5F846</accession>
<dbReference type="EMBL" id="CADIKH010000223">
    <property type="protein sequence ID" value="CAB3774989.1"/>
    <property type="molecule type" value="Genomic_DNA"/>
</dbReference>
<organism evidence="1 2">
    <name type="scientific">Paraburkholderia humisilvae</name>
    <dbReference type="NCBI Taxonomy" id="627669"/>
    <lineage>
        <taxon>Bacteria</taxon>
        <taxon>Pseudomonadati</taxon>
        <taxon>Pseudomonadota</taxon>
        <taxon>Betaproteobacteria</taxon>
        <taxon>Burkholderiales</taxon>
        <taxon>Burkholderiaceae</taxon>
        <taxon>Paraburkholderia</taxon>
    </lineage>
</organism>
<dbReference type="RefSeq" id="WP_175233396.1">
    <property type="nucleotide sequence ID" value="NZ_CADIKH010000223.1"/>
</dbReference>
<protein>
    <submittedName>
        <fullName evidence="1">Uncharacterized protein</fullName>
    </submittedName>
</protein>
<dbReference type="Proteomes" id="UP000494363">
    <property type="component" value="Unassembled WGS sequence"/>
</dbReference>
<sequence>MGDMSPKELEVLERMSQPLRRNDGPLKITILVPGEITNKRGMSSAEQKESRDNFKKSVVATMVAPWRDEMRRVAPDLETKFKFHFGYKGDFPVVKEGDYSAPAIEKYGAKVIGDVARFIARKNIERPGKYSVTSRDKYFVAVPVNKQPPSRGGTQETAGYFSMNSTSTLGHEIGHQLKATHADADQGVLGFGGTYMSNTRLRRTQYSERNTEHIRNYLGLDPKTGKAVPAAL</sequence>
<name>A0A6J5F846_9BURK</name>
<evidence type="ECO:0000313" key="2">
    <source>
        <dbReference type="Proteomes" id="UP000494363"/>
    </source>
</evidence>
<evidence type="ECO:0000313" key="1">
    <source>
        <dbReference type="EMBL" id="CAB3774989.1"/>
    </source>
</evidence>
<reference evidence="1 2" key="1">
    <citation type="submission" date="2020-04" db="EMBL/GenBank/DDBJ databases">
        <authorList>
            <person name="De Canck E."/>
        </authorList>
    </citation>
    <scope>NUCLEOTIDE SEQUENCE [LARGE SCALE GENOMIC DNA]</scope>
    <source>
        <strain evidence="1 2">LMG 29542</strain>
    </source>
</reference>
<proteinExistence type="predicted"/>
<dbReference type="AlphaFoldDB" id="A0A6J5F846"/>
<keyword evidence="2" id="KW-1185">Reference proteome</keyword>
<gene>
    <name evidence="1" type="ORF">LMG29542_08371</name>
</gene>